<keyword evidence="5" id="KW-1133">Transmembrane helix</keyword>
<feature type="transmembrane region" description="Helical" evidence="5">
    <location>
        <begin position="376"/>
        <end position="396"/>
    </location>
</feature>
<sequence length="469" mass="52357">MIHTVALTDCNTLQEASPPAGCCRVCMIVMLLLLLSVCPATASICHGPCICASDIVSCPERNLSSPPAPLPRYITLLDLSFNSISRLRSDWTTVRLSGLHILLLGNNGLHFLSPEAFVQVRRLRHLDLSSNALTHLDEFIFEPLPHLEVLMLYNNQISQIDRTAFSGLLGLQKLYLSQNRVSRFPLELLKDRNRLDKLHLLDVSFNRIRALPLTELQVLPTWLKDSVYFHGNPLDCSCDLYSVLIGWQQRELRPVSEFPESHLCMQSVGGAQISILLLNCSAVRVRDEEAFLNQILILDCDSRYRDATKSWMVPPPANCSTAQPLGDGRLQVGPLQVEDSGEYRCVVEGDGVNETVVVLVRVHNSTQSFGESLNTAYITLACSMLSIILVVIYLYLTPCPCSHSNHLAKSTLADSVHSSSQSKDTLPPKEQNGDIKSEEEEEDMKEGQRHKKEDRKRWNSISSGTPIMV</sequence>
<evidence type="ECO:0000256" key="5">
    <source>
        <dbReference type="SAM" id="Phobius"/>
    </source>
</evidence>
<feature type="compositionally biased region" description="Polar residues" evidence="4">
    <location>
        <begin position="459"/>
        <end position="469"/>
    </location>
</feature>
<reference evidence="8" key="3">
    <citation type="submission" date="2025-09" db="UniProtKB">
        <authorList>
            <consortium name="Ensembl"/>
        </authorList>
    </citation>
    <scope>IDENTIFICATION</scope>
</reference>
<keyword evidence="5" id="KW-0812">Transmembrane</keyword>
<reference evidence="8" key="2">
    <citation type="submission" date="2025-08" db="UniProtKB">
        <authorList>
            <consortium name="Ensembl"/>
        </authorList>
    </citation>
    <scope>IDENTIFICATION</scope>
</reference>
<dbReference type="SMART" id="SM00013">
    <property type="entry name" value="LRRNT"/>
    <property type="match status" value="1"/>
</dbReference>
<organism evidence="8 9">
    <name type="scientific">Pygocentrus nattereri</name>
    <name type="common">Red-bellied piranha</name>
    <dbReference type="NCBI Taxonomy" id="42514"/>
    <lineage>
        <taxon>Eukaryota</taxon>
        <taxon>Metazoa</taxon>
        <taxon>Chordata</taxon>
        <taxon>Craniata</taxon>
        <taxon>Vertebrata</taxon>
        <taxon>Euteleostomi</taxon>
        <taxon>Actinopterygii</taxon>
        <taxon>Neopterygii</taxon>
        <taxon>Teleostei</taxon>
        <taxon>Ostariophysi</taxon>
        <taxon>Characiformes</taxon>
        <taxon>Characoidei</taxon>
        <taxon>Pygocentrus</taxon>
    </lineage>
</organism>
<evidence type="ECO:0000313" key="8">
    <source>
        <dbReference type="Ensembl" id="ENSPNAP00000032954.2"/>
    </source>
</evidence>
<proteinExistence type="predicted"/>
<dbReference type="SUPFAM" id="SSF48726">
    <property type="entry name" value="Immunoglobulin"/>
    <property type="match status" value="1"/>
</dbReference>
<dbReference type="Gene3D" id="3.80.10.10">
    <property type="entry name" value="Ribonuclease Inhibitor"/>
    <property type="match status" value="1"/>
</dbReference>
<dbReference type="GeneTree" id="ENSGT00950000183146"/>
<dbReference type="InterPro" id="IPR032675">
    <property type="entry name" value="LRR_dom_sf"/>
</dbReference>
<feature type="chain" id="PRO_5043411237" description="Ig-like domain-containing protein" evidence="6">
    <location>
        <begin position="43"/>
        <end position="469"/>
    </location>
</feature>
<dbReference type="InterPro" id="IPR003599">
    <property type="entry name" value="Ig_sub"/>
</dbReference>
<evidence type="ECO:0000313" key="9">
    <source>
        <dbReference type="Proteomes" id="UP001501920"/>
    </source>
</evidence>
<dbReference type="PROSITE" id="PS51450">
    <property type="entry name" value="LRR"/>
    <property type="match status" value="2"/>
</dbReference>
<dbReference type="Pfam" id="PF13855">
    <property type="entry name" value="LRR_8"/>
    <property type="match status" value="1"/>
</dbReference>
<dbReference type="PANTHER" id="PTHR24366:SF96">
    <property type="entry name" value="LEUCINE RICH REPEAT CONTAINING 53"/>
    <property type="match status" value="1"/>
</dbReference>
<keyword evidence="2 6" id="KW-0732">Signal</keyword>
<dbReference type="InterPro" id="IPR003591">
    <property type="entry name" value="Leu-rich_rpt_typical-subtyp"/>
</dbReference>
<dbReference type="STRING" id="42514.ENSPNAP00000032954"/>
<feature type="domain" description="Ig-like" evidence="7">
    <location>
        <begin position="259"/>
        <end position="357"/>
    </location>
</feature>
<evidence type="ECO:0000256" key="3">
    <source>
        <dbReference type="ARBA" id="ARBA00022737"/>
    </source>
</evidence>
<dbReference type="SUPFAM" id="SSF52058">
    <property type="entry name" value="L domain-like"/>
    <property type="match status" value="1"/>
</dbReference>
<accession>A0A3B4ECC8</accession>
<dbReference type="SMART" id="SM00409">
    <property type="entry name" value="IG"/>
    <property type="match status" value="1"/>
</dbReference>
<keyword evidence="9" id="KW-1185">Reference proteome</keyword>
<dbReference type="OMA" id="EYRCVVE"/>
<evidence type="ECO:0000259" key="7">
    <source>
        <dbReference type="PROSITE" id="PS50835"/>
    </source>
</evidence>
<dbReference type="InterPro" id="IPR036179">
    <property type="entry name" value="Ig-like_dom_sf"/>
</dbReference>
<dbReference type="PANTHER" id="PTHR24366">
    <property type="entry name" value="IG(IMMUNOGLOBULIN) AND LRR(LEUCINE RICH REPEAT) DOMAINS"/>
    <property type="match status" value="1"/>
</dbReference>
<keyword evidence="1" id="KW-0433">Leucine-rich repeat</keyword>
<keyword evidence="5" id="KW-0472">Membrane</keyword>
<feature type="region of interest" description="Disordered" evidence="4">
    <location>
        <begin position="418"/>
        <end position="469"/>
    </location>
</feature>
<dbReference type="InterPro" id="IPR001611">
    <property type="entry name" value="Leu-rich_rpt"/>
</dbReference>
<dbReference type="SMART" id="SM00369">
    <property type="entry name" value="LRR_TYP"/>
    <property type="match status" value="5"/>
</dbReference>
<dbReference type="InterPro" id="IPR000372">
    <property type="entry name" value="LRRNT"/>
</dbReference>
<evidence type="ECO:0000256" key="1">
    <source>
        <dbReference type="ARBA" id="ARBA00022614"/>
    </source>
</evidence>
<dbReference type="InterPro" id="IPR007110">
    <property type="entry name" value="Ig-like_dom"/>
</dbReference>
<dbReference type="Ensembl" id="ENSPNAT00000023363.2">
    <property type="protein sequence ID" value="ENSPNAP00000032954.2"/>
    <property type="gene ID" value="ENSPNAG00000021264.2"/>
</dbReference>
<protein>
    <recommendedName>
        <fullName evidence="7">Ig-like domain-containing protein</fullName>
    </recommendedName>
</protein>
<evidence type="ECO:0000256" key="4">
    <source>
        <dbReference type="SAM" id="MobiDB-lite"/>
    </source>
</evidence>
<feature type="signal peptide" evidence="6">
    <location>
        <begin position="1"/>
        <end position="42"/>
    </location>
</feature>
<dbReference type="AlphaFoldDB" id="A0A3B4ECC8"/>
<dbReference type="PROSITE" id="PS50835">
    <property type="entry name" value="IG_LIKE"/>
    <property type="match status" value="1"/>
</dbReference>
<gene>
    <name evidence="8" type="primary">AMIGO1</name>
</gene>
<evidence type="ECO:0000256" key="6">
    <source>
        <dbReference type="SAM" id="SignalP"/>
    </source>
</evidence>
<evidence type="ECO:0000256" key="2">
    <source>
        <dbReference type="ARBA" id="ARBA00022729"/>
    </source>
</evidence>
<reference evidence="8 9" key="1">
    <citation type="submission" date="2020-10" db="EMBL/GenBank/DDBJ databases">
        <title>Pygocentrus nattereri (red-bellied piranha) genome, fPygNat1, primary haplotype.</title>
        <authorList>
            <person name="Myers G."/>
            <person name="Meyer A."/>
            <person name="Karagic N."/>
            <person name="Pippel M."/>
            <person name="Winkler S."/>
            <person name="Tracey A."/>
            <person name="Wood J."/>
            <person name="Formenti G."/>
            <person name="Howe K."/>
            <person name="Fedrigo O."/>
            <person name="Jarvis E.D."/>
        </authorList>
    </citation>
    <scope>NUCLEOTIDE SEQUENCE [LARGE SCALE GENOMIC DNA]</scope>
</reference>
<name>A0A3B4ECC8_PYGNA</name>
<keyword evidence="3" id="KW-0677">Repeat</keyword>
<dbReference type="Proteomes" id="UP001501920">
    <property type="component" value="Chromosome 21"/>
</dbReference>